<protein>
    <submittedName>
        <fullName evidence="1">Uncharacterized protein</fullName>
    </submittedName>
</protein>
<dbReference type="EMBL" id="MDYQ01000451">
    <property type="protein sequence ID" value="PRP74582.1"/>
    <property type="molecule type" value="Genomic_DNA"/>
</dbReference>
<evidence type="ECO:0000313" key="1">
    <source>
        <dbReference type="EMBL" id="PRP74582.1"/>
    </source>
</evidence>
<proteinExistence type="predicted"/>
<comment type="caution">
    <text evidence="1">The sequence shown here is derived from an EMBL/GenBank/DDBJ whole genome shotgun (WGS) entry which is preliminary data.</text>
</comment>
<gene>
    <name evidence="1" type="ORF">PROFUN_14871</name>
</gene>
<keyword evidence="2" id="KW-1185">Reference proteome</keyword>
<dbReference type="PANTHER" id="PTHR22605:SF1">
    <property type="entry name" value="RZ-TYPE DOMAIN-CONTAINING PROTEIN"/>
    <property type="match status" value="1"/>
</dbReference>
<dbReference type="Proteomes" id="UP000241769">
    <property type="component" value="Unassembled WGS sequence"/>
</dbReference>
<reference evidence="1 2" key="1">
    <citation type="journal article" date="2018" name="Genome Biol. Evol.">
        <title>Multiple Roots of Fruiting Body Formation in Amoebozoa.</title>
        <authorList>
            <person name="Hillmann F."/>
            <person name="Forbes G."/>
            <person name="Novohradska S."/>
            <person name="Ferling I."/>
            <person name="Riege K."/>
            <person name="Groth M."/>
            <person name="Westermann M."/>
            <person name="Marz M."/>
            <person name="Spaller T."/>
            <person name="Winckler T."/>
            <person name="Schaap P."/>
            <person name="Glockner G."/>
        </authorList>
    </citation>
    <scope>NUCLEOTIDE SEQUENCE [LARGE SCALE GENOMIC DNA]</scope>
    <source>
        <strain evidence="1 2">Jena</strain>
    </source>
</reference>
<accession>A0A2P6MS97</accession>
<dbReference type="AlphaFoldDB" id="A0A2P6MS97"/>
<name>A0A2P6MS97_9EUKA</name>
<sequence>MSFLPAQVAMDDITYEDMEDNEEKVVPNKKRHLHLAMNSNVDVLVQMIGFRLSNHYTPNSQFPRLMETIDDGDDTNWSLELFFQPKPLDKPGVDYYLKAKDTAFHFISFSGIALNTALLENVFPLLVCILNRIPIFLVGKPGCSKSLSMQLINANLRGSDSTSKLFKKLFLHNRSAYHLVKTFIAAYPHFSLERGKDLTSALTASLSSLMPSDILREEKGVSRSGPAERISWSDAPSIGSHGNGRYVTGTSKELEREVVQFISDAFYRLFNAKSDVSPTILRYILEYRGPHVDVFGSILRRIFEEQEDDNGALQLGPNTVLHEVEELLPTAAEITPCIGLLCDVMENQEFSGEFDPTELQSYKGGQLT</sequence>
<dbReference type="InterPro" id="IPR031248">
    <property type="entry name" value="RNF213"/>
</dbReference>
<organism evidence="1 2">
    <name type="scientific">Planoprotostelium fungivorum</name>
    <dbReference type="NCBI Taxonomy" id="1890364"/>
    <lineage>
        <taxon>Eukaryota</taxon>
        <taxon>Amoebozoa</taxon>
        <taxon>Evosea</taxon>
        <taxon>Variosea</taxon>
        <taxon>Cavosteliida</taxon>
        <taxon>Cavosteliaceae</taxon>
        <taxon>Planoprotostelium</taxon>
    </lineage>
</organism>
<dbReference type="GO" id="GO:0004842">
    <property type="term" value="F:ubiquitin-protein transferase activity"/>
    <property type="evidence" value="ECO:0007669"/>
    <property type="project" value="InterPro"/>
</dbReference>
<evidence type="ECO:0000313" key="2">
    <source>
        <dbReference type="Proteomes" id="UP000241769"/>
    </source>
</evidence>
<dbReference type="OrthoDB" id="2406744at2759"/>
<dbReference type="GO" id="GO:0016887">
    <property type="term" value="F:ATP hydrolysis activity"/>
    <property type="evidence" value="ECO:0007669"/>
    <property type="project" value="InterPro"/>
</dbReference>
<dbReference type="InParanoid" id="A0A2P6MS97"/>
<dbReference type="PANTHER" id="PTHR22605">
    <property type="entry name" value="RZ-TYPE DOMAIN-CONTAINING PROTEIN"/>
    <property type="match status" value="1"/>
</dbReference>